<evidence type="ECO:0000256" key="2">
    <source>
        <dbReference type="ARBA" id="ARBA00012962"/>
    </source>
</evidence>
<dbReference type="InterPro" id="IPR011342">
    <property type="entry name" value="Shikimate_DH"/>
</dbReference>
<feature type="domain" description="Quinate/shikimate 5-dehydrogenase/glutamyl-tRNA reductase" evidence="9">
    <location>
        <begin position="125"/>
        <end position="207"/>
    </location>
</feature>
<comment type="similarity">
    <text evidence="8">Belongs to the shikimate dehydrogenase family.</text>
</comment>
<dbReference type="Pfam" id="PF01488">
    <property type="entry name" value="Shikimate_DH"/>
    <property type="match status" value="1"/>
</dbReference>
<feature type="binding site" evidence="8">
    <location>
        <position position="92"/>
    </location>
    <ligand>
        <name>NADP(+)</name>
        <dbReference type="ChEBI" id="CHEBI:58349"/>
    </ligand>
</feature>
<comment type="caution">
    <text evidence="12">The sequence shown here is derived from an EMBL/GenBank/DDBJ whole genome shotgun (WGS) entry which is preliminary data.</text>
</comment>
<name>A0ABW3S0C7_9BACL</name>
<keyword evidence="13" id="KW-1185">Reference proteome</keyword>
<dbReference type="InterPro" id="IPR036291">
    <property type="entry name" value="NAD(P)-bd_dom_sf"/>
</dbReference>
<dbReference type="NCBIfam" id="NF001319">
    <property type="entry name" value="PRK00258.3-3"/>
    <property type="match status" value="1"/>
</dbReference>
<comment type="pathway">
    <text evidence="1 8">Metabolic intermediate biosynthesis; chorismate biosynthesis; chorismate from D-erythrose 4-phosphate and phosphoenolpyruvate: step 4/7.</text>
</comment>
<evidence type="ECO:0000256" key="1">
    <source>
        <dbReference type="ARBA" id="ARBA00004871"/>
    </source>
</evidence>
<keyword evidence="4 8" id="KW-0521">NADP</keyword>
<evidence type="ECO:0000256" key="5">
    <source>
        <dbReference type="ARBA" id="ARBA00023002"/>
    </source>
</evidence>
<feature type="active site" description="Proton acceptor" evidence="8">
    <location>
        <position position="80"/>
    </location>
</feature>
<feature type="binding site" evidence="8">
    <location>
        <position position="263"/>
    </location>
    <ligand>
        <name>shikimate</name>
        <dbReference type="ChEBI" id="CHEBI:36208"/>
    </ligand>
</feature>
<dbReference type="InterPro" id="IPR022893">
    <property type="entry name" value="Shikimate_DH_fam"/>
</dbReference>
<feature type="binding site" evidence="8">
    <location>
        <begin position="141"/>
        <end position="145"/>
    </location>
    <ligand>
        <name>NADP(+)</name>
        <dbReference type="ChEBI" id="CHEBI:58349"/>
    </ligand>
</feature>
<dbReference type="EMBL" id="JBHTLM010000011">
    <property type="protein sequence ID" value="MFD1177702.1"/>
    <property type="molecule type" value="Genomic_DNA"/>
</dbReference>
<dbReference type="NCBIfam" id="TIGR00507">
    <property type="entry name" value="aroE"/>
    <property type="match status" value="1"/>
</dbReference>
<comment type="subunit">
    <text evidence="8">Homodimer.</text>
</comment>
<evidence type="ECO:0000259" key="9">
    <source>
        <dbReference type="Pfam" id="PF01488"/>
    </source>
</evidence>
<keyword evidence="3 8" id="KW-0028">Amino-acid biosynthesis</keyword>
<proteinExistence type="inferred from homology"/>
<dbReference type="InterPro" id="IPR006151">
    <property type="entry name" value="Shikm_DH/Glu-tRNA_Rdtase"/>
</dbReference>
<dbReference type="Pfam" id="PF08501">
    <property type="entry name" value="Shikimate_dh_N"/>
    <property type="match status" value="1"/>
</dbReference>
<dbReference type="InterPro" id="IPR041121">
    <property type="entry name" value="SDH_C"/>
</dbReference>
<evidence type="ECO:0000259" key="11">
    <source>
        <dbReference type="Pfam" id="PF18317"/>
    </source>
</evidence>
<comment type="function">
    <text evidence="8">Involved in the biosynthesis of the chorismate, which leads to the biosynthesis of aromatic amino acids. Catalyzes the reversible NADPH linked reduction of 3-dehydroshikimate (DHSA) to yield shikimate (SA).</text>
</comment>
<evidence type="ECO:0000256" key="4">
    <source>
        <dbReference type="ARBA" id="ARBA00022857"/>
    </source>
</evidence>
<feature type="binding site" evidence="8">
    <location>
        <begin position="29"/>
        <end position="31"/>
    </location>
    <ligand>
        <name>shikimate</name>
        <dbReference type="ChEBI" id="CHEBI:36208"/>
    </ligand>
</feature>
<feature type="binding site" evidence="8">
    <location>
        <begin position="165"/>
        <end position="170"/>
    </location>
    <ligand>
        <name>NADP(+)</name>
        <dbReference type="ChEBI" id="CHEBI:58349"/>
    </ligand>
</feature>
<gene>
    <name evidence="8 12" type="primary">aroE</name>
    <name evidence="12" type="ORF">ACFQ3W_15530</name>
</gene>
<dbReference type="InterPro" id="IPR046346">
    <property type="entry name" value="Aminoacid_DH-like_N_sf"/>
</dbReference>
<dbReference type="PANTHER" id="PTHR21089:SF1">
    <property type="entry name" value="BIFUNCTIONAL 3-DEHYDROQUINATE DEHYDRATASE_SHIKIMATE DEHYDROGENASE, CHLOROPLASTIC"/>
    <property type="match status" value="1"/>
</dbReference>
<keyword evidence="5 8" id="KW-0560">Oxidoreductase</keyword>
<evidence type="ECO:0000256" key="8">
    <source>
        <dbReference type="HAMAP-Rule" id="MF_00222"/>
    </source>
</evidence>
<protein>
    <recommendedName>
        <fullName evidence="2 8">Shikimate dehydrogenase (NADP(+))</fullName>
        <shortName evidence="8">SDH</shortName>
        <ecNumber evidence="2 8">1.1.1.25</ecNumber>
    </recommendedName>
</protein>
<feature type="domain" description="SDH C-terminal" evidence="11">
    <location>
        <begin position="256"/>
        <end position="286"/>
    </location>
</feature>
<dbReference type="SUPFAM" id="SSF51735">
    <property type="entry name" value="NAD(P)-binding Rossmann-fold domains"/>
    <property type="match status" value="1"/>
</dbReference>
<dbReference type="EC" id="1.1.1.25" evidence="2 8"/>
<evidence type="ECO:0000256" key="7">
    <source>
        <dbReference type="ARBA" id="ARBA00049442"/>
    </source>
</evidence>
<feature type="binding site" evidence="8">
    <location>
        <position position="116"/>
    </location>
    <ligand>
        <name>shikimate</name>
        <dbReference type="ChEBI" id="CHEBI:36208"/>
    </ligand>
</feature>
<keyword evidence="6 8" id="KW-0057">Aromatic amino acid biosynthesis</keyword>
<evidence type="ECO:0000256" key="3">
    <source>
        <dbReference type="ARBA" id="ARBA00022605"/>
    </source>
</evidence>
<dbReference type="PANTHER" id="PTHR21089">
    <property type="entry name" value="SHIKIMATE DEHYDROGENASE"/>
    <property type="match status" value="1"/>
</dbReference>
<evidence type="ECO:0000313" key="13">
    <source>
        <dbReference type="Proteomes" id="UP001597262"/>
    </source>
</evidence>
<sequence>MEEQEKVVQTKEERLPLLLGVIGDPIIHSKSPAMHTAALKACGIAGTYLPLHVKGEALSDAVQGIKALGFRGINVTVPHKVEVMKYLDIIDEGALHIGAVNTIVNNGGVLTGYNTDGVGYIRSLKEETAPDLEGKTVLVIGAGGAARGIIYALLKEKPGQVIIANRTADKARELASEWADLGRINGCELESLGDFLPKTDILINTTSVGMYPQVTKTPIDLGFLPEGIVVSDLIYNPLRTELLRQAELKGCTIHNGLGMFIYQGAYAFEHWTGCPAPIEAMRAAVLDSMRL</sequence>
<dbReference type="RefSeq" id="WP_379320149.1">
    <property type="nucleotide sequence ID" value="NZ_JBHTLM010000011.1"/>
</dbReference>
<dbReference type="Gene3D" id="3.40.50.720">
    <property type="entry name" value="NAD(P)-binding Rossmann-like Domain"/>
    <property type="match status" value="1"/>
</dbReference>
<feature type="binding site" evidence="8">
    <location>
        <position position="76"/>
    </location>
    <ligand>
        <name>shikimate</name>
        <dbReference type="ChEBI" id="CHEBI:36208"/>
    </ligand>
</feature>
<organism evidence="12 13">
    <name type="scientific">Paenibacillus puldeungensis</name>
    <dbReference type="NCBI Taxonomy" id="696536"/>
    <lineage>
        <taxon>Bacteria</taxon>
        <taxon>Bacillati</taxon>
        <taxon>Bacillota</taxon>
        <taxon>Bacilli</taxon>
        <taxon>Bacillales</taxon>
        <taxon>Paenibacillaceae</taxon>
        <taxon>Paenibacillus</taxon>
    </lineage>
</organism>
<feature type="domain" description="Shikimate dehydrogenase substrate binding N-terminal" evidence="10">
    <location>
        <begin position="21"/>
        <end position="103"/>
    </location>
</feature>
<comment type="catalytic activity">
    <reaction evidence="7 8">
        <text>shikimate + NADP(+) = 3-dehydroshikimate + NADPH + H(+)</text>
        <dbReference type="Rhea" id="RHEA:17737"/>
        <dbReference type="ChEBI" id="CHEBI:15378"/>
        <dbReference type="ChEBI" id="CHEBI:16630"/>
        <dbReference type="ChEBI" id="CHEBI:36208"/>
        <dbReference type="ChEBI" id="CHEBI:57783"/>
        <dbReference type="ChEBI" id="CHEBI:58349"/>
        <dbReference type="EC" id="1.1.1.25"/>
    </reaction>
</comment>
<dbReference type="Proteomes" id="UP001597262">
    <property type="component" value="Unassembled WGS sequence"/>
</dbReference>
<feature type="binding site" evidence="8">
    <location>
        <position position="235"/>
    </location>
    <ligand>
        <name>shikimate</name>
        <dbReference type="ChEBI" id="CHEBI:36208"/>
    </ligand>
</feature>
<accession>A0ABW3S0C7</accession>
<feature type="binding site" evidence="8">
    <location>
        <position position="233"/>
    </location>
    <ligand>
        <name>NADP(+)</name>
        <dbReference type="ChEBI" id="CHEBI:58349"/>
    </ligand>
</feature>
<dbReference type="Pfam" id="PF18317">
    <property type="entry name" value="SDH_C"/>
    <property type="match status" value="1"/>
</dbReference>
<reference evidence="13" key="1">
    <citation type="journal article" date="2019" name="Int. J. Syst. Evol. Microbiol.">
        <title>The Global Catalogue of Microorganisms (GCM) 10K type strain sequencing project: providing services to taxonomists for standard genome sequencing and annotation.</title>
        <authorList>
            <consortium name="The Broad Institute Genomics Platform"/>
            <consortium name="The Broad Institute Genome Sequencing Center for Infectious Disease"/>
            <person name="Wu L."/>
            <person name="Ma J."/>
        </authorList>
    </citation>
    <scope>NUCLEOTIDE SEQUENCE [LARGE SCALE GENOMIC DNA]</scope>
    <source>
        <strain evidence="13">CCUG 59189</strain>
    </source>
</reference>
<dbReference type="GO" id="GO:0004764">
    <property type="term" value="F:shikimate 3-dehydrogenase (NADP+) activity"/>
    <property type="evidence" value="ECO:0007669"/>
    <property type="project" value="UniProtKB-EC"/>
</dbReference>
<dbReference type="InterPro" id="IPR013708">
    <property type="entry name" value="Shikimate_DH-bd_N"/>
</dbReference>
<dbReference type="HAMAP" id="MF_00222">
    <property type="entry name" value="Shikimate_DH_AroE"/>
    <property type="match status" value="1"/>
</dbReference>
<evidence type="ECO:0000256" key="6">
    <source>
        <dbReference type="ARBA" id="ARBA00023141"/>
    </source>
</evidence>
<evidence type="ECO:0000259" key="10">
    <source>
        <dbReference type="Pfam" id="PF08501"/>
    </source>
</evidence>
<dbReference type="Gene3D" id="3.40.50.10860">
    <property type="entry name" value="Leucine Dehydrogenase, chain A, domain 1"/>
    <property type="match status" value="1"/>
</dbReference>
<evidence type="ECO:0000313" key="12">
    <source>
        <dbReference type="EMBL" id="MFD1177702.1"/>
    </source>
</evidence>
<feature type="binding site" evidence="8">
    <location>
        <position position="256"/>
    </location>
    <ligand>
        <name>NADP(+)</name>
        <dbReference type="ChEBI" id="CHEBI:58349"/>
    </ligand>
</feature>
<dbReference type="CDD" id="cd01065">
    <property type="entry name" value="NAD_bind_Shikimate_DH"/>
    <property type="match status" value="1"/>
</dbReference>
<feature type="binding site" evidence="8">
    <location>
        <position position="101"/>
    </location>
    <ligand>
        <name>shikimate</name>
        <dbReference type="ChEBI" id="CHEBI:36208"/>
    </ligand>
</feature>
<dbReference type="SUPFAM" id="SSF53223">
    <property type="entry name" value="Aminoacid dehydrogenase-like, N-terminal domain"/>
    <property type="match status" value="1"/>
</dbReference>